<gene>
    <name evidence="3" type="ORF">EV210_11284</name>
</gene>
<feature type="transmembrane region" description="Helical" evidence="1">
    <location>
        <begin position="74"/>
        <end position="104"/>
    </location>
</feature>
<protein>
    <submittedName>
        <fullName evidence="3">Tripartite tricarboxylate transporter TctB family protein</fullName>
    </submittedName>
</protein>
<dbReference type="AlphaFoldDB" id="A0A4R1PWS8"/>
<dbReference type="Proteomes" id="UP000295063">
    <property type="component" value="Unassembled WGS sequence"/>
</dbReference>
<reference evidence="3 4" key="1">
    <citation type="submission" date="2019-03" db="EMBL/GenBank/DDBJ databases">
        <title>Genomic Encyclopedia of Type Strains, Phase IV (KMG-IV): sequencing the most valuable type-strain genomes for metagenomic binning, comparative biology and taxonomic classification.</title>
        <authorList>
            <person name="Goeker M."/>
        </authorList>
    </citation>
    <scope>NUCLEOTIDE SEQUENCE [LARGE SCALE GENOMIC DNA]</scope>
    <source>
        <strain evidence="3 4">DSM 15969</strain>
    </source>
</reference>
<dbReference type="InterPro" id="IPR009936">
    <property type="entry name" value="DUF1468"/>
</dbReference>
<feature type="transmembrane region" description="Helical" evidence="1">
    <location>
        <begin position="36"/>
        <end position="54"/>
    </location>
</feature>
<keyword evidence="1" id="KW-0472">Membrane</keyword>
<proteinExistence type="predicted"/>
<keyword evidence="1" id="KW-0812">Transmembrane</keyword>
<evidence type="ECO:0000259" key="2">
    <source>
        <dbReference type="Pfam" id="PF07331"/>
    </source>
</evidence>
<keyword evidence="4" id="KW-1185">Reference proteome</keyword>
<accession>A0A4R1PWS8</accession>
<evidence type="ECO:0000256" key="1">
    <source>
        <dbReference type="SAM" id="Phobius"/>
    </source>
</evidence>
<sequence length="139" mass="15184">MIEKIITLLFLLGSSAYLYAAQQLAFGTLSSPKSGFLPHLAGSAAVLLSSLLLVRQARSSKAIPCEKADWTKFIFIIIGFIFYIVVLSSIGYLLSTFILLFYLLKVTDTSGWIQPLLIAVISSAACYLVFGRYLAVPLP</sequence>
<evidence type="ECO:0000313" key="3">
    <source>
        <dbReference type="EMBL" id="TCL35425.1"/>
    </source>
</evidence>
<dbReference type="Pfam" id="PF07331">
    <property type="entry name" value="TctB"/>
    <property type="match status" value="1"/>
</dbReference>
<feature type="domain" description="DUF1468" evidence="2">
    <location>
        <begin position="8"/>
        <end position="139"/>
    </location>
</feature>
<dbReference type="RefSeq" id="WP_132082527.1">
    <property type="nucleotide sequence ID" value="NZ_SLUI01000012.1"/>
</dbReference>
<dbReference type="OrthoDB" id="1683461at2"/>
<name>A0A4R1PWS8_9FIRM</name>
<comment type="caution">
    <text evidence="3">The sequence shown here is derived from an EMBL/GenBank/DDBJ whole genome shotgun (WGS) entry which is preliminary data.</text>
</comment>
<organism evidence="3 4">
    <name type="scientific">Anaerospora hongkongensis</name>
    <dbReference type="NCBI Taxonomy" id="244830"/>
    <lineage>
        <taxon>Bacteria</taxon>
        <taxon>Bacillati</taxon>
        <taxon>Bacillota</taxon>
        <taxon>Negativicutes</taxon>
        <taxon>Selenomonadales</taxon>
        <taxon>Sporomusaceae</taxon>
        <taxon>Anaerospora</taxon>
    </lineage>
</organism>
<keyword evidence="1" id="KW-1133">Transmembrane helix</keyword>
<feature type="transmembrane region" description="Helical" evidence="1">
    <location>
        <begin position="116"/>
        <end position="135"/>
    </location>
</feature>
<evidence type="ECO:0000313" key="4">
    <source>
        <dbReference type="Proteomes" id="UP000295063"/>
    </source>
</evidence>
<dbReference type="EMBL" id="SLUI01000012">
    <property type="protein sequence ID" value="TCL35425.1"/>
    <property type="molecule type" value="Genomic_DNA"/>
</dbReference>